<name>A0ABT5HX13_9CAUL</name>
<gene>
    <name evidence="16" type="ORF">PQU92_15120</name>
</gene>
<dbReference type="PANTHER" id="PTHR32552">
    <property type="entry name" value="FERRICHROME IRON RECEPTOR-RELATED"/>
    <property type="match status" value="1"/>
</dbReference>
<evidence type="ECO:0000259" key="15">
    <source>
        <dbReference type="Pfam" id="PF07715"/>
    </source>
</evidence>
<evidence type="ECO:0000313" key="17">
    <source>
        <dbReference type="Proteomes" id="UP001214854"/>
    </source>
</evidence>
<comment type="similarity">
    <text evidence="11 12">Belongs to the TonB-dependent receptor family.</text>
</comment>
<keyword evidence="4" id="KW-0410">Iron transport</keyword>
<evidence type="ECO:0000256" key="11">
    <source>
        <dbReference type="PROSITE-ProRule" id="PRU01360"/>
    </source>
</evidence>
<organism evidence="16 17">
    <name type="scientific">Asticcacaulis aquaticus</name>
    <dbReference type="NCBI Taxonomy" id="2984212"/>
    <lineage>
        <taxon>Bacteria</taxon>
        <taxon>Pseudomonadati</taxon>
        <taxon>Pseudomonadota</taxon>
        <taxon>Alphaproteobacteria</taxon>
        <taxon>Caulobacterales</taxon>
        <taxon>Caulobacteraceae</taxon>
        <taxon>Asticcacaulis</taxon>
    </lineage>
</organism>
<feature type="domain" description="TonB-dependent receptor-like beta-barrel" evidence="14">
    <location>
        <begin position="338"/>
        <end position="765"/>
    </location>
</feature>
<keyword evidence="8 12" id="KW-0798">TonB box</keyword>
<keyword evidence="9 11" id="KW-0472">Membrane</keyword>
<reference evidence="16 17" key="1">
    <citation type="submission" date="2023-01" db="EMBL/GenBank/DDBJ databases">
        <title>Novel species of the genus Asticcacaulis isolated from rivers.</title>
        <authorList>
            <person name="Lu H."/>
        </authorList>
    </citation>
    <scope>NUCLEOTIDE SEQUENCE [LARGE SCALE GENOMIC DNA]</scope>
    <source>
        <strain evidence="16 17">BYS171W</strain>
    </source>
</reference>
<dbReference type="Pfam" id="PF00593">
    <property type="entry name" value="TonB_dep_Rec_b-barrel"/>
    <property type="match status" value="1"/>
</dbReference>
<dbReference type="SUPFAM" id="SSF56935">
    <property type="entry name" value="Porins"/>
    <property type="match status" value="1"/>
</dbReference>
<evidence type="ECO:0000256" key="9">
    <source>
        <dbReference type="ARBA" id="ARBA00023136"/>
    </source>
</evidence>
<comment type="subcellular location">
    <subcellularLocation>
        <location evidence="1 11">Cell outer membrane</location>
        <topology evidence="1 11">Multi-pass membrane protein</topology>
    </subcellularLocation>
</comment>
<dbReference type="InterPro" id="IPR039426">
    <property type="entry name" value="TonB-dep_rcpt-like"/>
</dbReference>
<dbReference type="PROSITE" id="PS52016">
    <property type="entry name" value="TONB_DEPENDENT_REC_3"/>
    <property type="match status" value="1"/>
</dbReference>
<evidence type="ECO:0000259" key="14">
    <source>
        <dbReference type="Pfam" id="PF00593"/>
    </source>
</evidence>
<keyword evidence="10 11" id="KW-0998">Cell outer membrane</keyword>
<evidence type="ECO:0000256" key="4">
    <source>
        <dbReference type="ARBA" id="ARBA00022496"/>
    </source>
</evidence>
<keyword evidence="3 11" id="KW-1134">Transmembrane beta strand</keyword>
<keyword evidence="16" id="KW-0675">Receptor</keyword>
<dbReference type="RefSeq" id="WP_272749086.1">
    <property type="nucleotide sequence ID" value="NZ_JAQQKX010000013.1"/>
</dbReference>
<proteinExistence type="inferred from homology"/>
<evidence type="ECO:0000256" key="10">
    <source>
        <dbReference type="ARBA" id="ARBA00023237"/>
    </source>
</evidence>
<protein>
    <submittedName>
        <fullName evidence="16">TonB-dependent receptor</fullName>
    </submittedName>
</protein>
<dbReference type="Pfam" id="PF07715">
    <property type="entry name" value="Plug"/>
    <property type="match status" value="1"/>
</dbReference>
<evidence type="ECO:0000256" key="3">
    <source>
        <dbReference type="ARBA" id="ARBA00022452"/>
    </source>
</evidence>
<evidence type="ECO:0000256" key="6">
    <source>
        <dbReference type="ARBA" id="ARBA00023004"/>
    </source>
</evidence>
<keyword evidence="17" id="KW-1185">Reference proteome</keyword>
<keyword evidence="2 11" id="KW-0813">Transport</keyword>
<feature type="domain" description="TonB-dependent receptor plug" evidence="15">
    <location>
        <begin position="146"/>
        <end position="251"/>
    </location>
</feature>
<evidence type="ECO:0000256" key="13">
    <source>
        <dbReference type="SAM" id="SignalP"/>
    </source>
</evidence>
<dbReference type="InterPro" id="IPR012910">
    <property type="entry name" value="Plug_dom"/>
</dbReference>
<sequence length="804" mass="87740">MKPSISAAAVLLGLLLAGTASDARAAEKKTDKPHDIRLDARALPQALTALVMQTGISIGGLDPAQCNARPRAVSGTLTAHQALKKLLDGSSCDVQRIDALTYKLVARLRPASAPKPKPAPRPISVATSANDDITMVVVRHPSRQLSTPAGVSIVAPPLLSGNDTDLSLIAPHVSGMTVTNLGPGRDKIFLRGISDSVMTGRTQSTVGLYLDDTPITYNAPDPDLLLVDMARIEVLKGPQGNLYGQGALSGVVRLVTNKPRLAQFEGEIGVAAGMAKDSRPSWRETVMLNVPLPGDTAAVRAVLYDEKSAGFIKDEALTRNATNDTRRSGGRLALKWEIRPDLTLDAAATVQDLRSSNSQYVVGRRGPYRRALSLAEPHDNIFQNLALSLTKAQTSGTWRLSVNRLSHEIHTGYDAQPVGRYVAIANSGILYYEEDQTIRLTNIEASFVSPPDRPLRWLVGAFAARSDETFTPHLIDVYTNITLYDEVREDIVDDAAIFSKLTWDFAPKWSISAGLRAQRSRHRTDSRISNVRLVDYLPNGRITGDISASPVSHELMLSYQPHERLLIYGLSSDGFRTGGFNTTTLTTTVVPTIYSGDKLQSLEAGFKYKSPAGRVRLDMAVFHIDWHDIQSDQLRATGLPRTLNLGDGKNTGLEIEAGWRVLPDLNLQFRGQFNDPKLDSVNPLYPTITKGGMPYISKSSTSLSAQWSHSLFGHPLDHTATLYHRSSSPLNYGVTAPVTMRGYTNLDLASTLEFNRYSMALRVTNALANKSNSFAYGNPFALDTAAQTTPLRPRTLWLSVNRRF</sequence>
<keyword evidence="13" id="KW-0732">Signal</keyword>
<dbReference type="PANTHER" id="PTHR32552:SF81">
    <property type="entry name" value="TONB-DEPENDENT OUTER MEMBRANE RECEPTOR"/>
    <property type="match status" value="1"/>
</dbReference>
<feature type="chain" id="PRO_5046783726" evidence="13">
    <location>
        <begin position="26"/>
        <end position="804"/>
    </location>
</feature>
<feature type="signal peptide" evidence="13">
    <location>
        <begin position="1"/>
        <end position="25"/>
    </location>
</feature>
<dbReference type="Proteomes" id="UP001214854">
    <property type="component" value="Unassembled WGS sequence"/>
</dbReference>
<evidence type="ECO:0000313" key="16">
    <source>
        <dbReference type="EMBL" id="MDC7684615.1"/>
    </source>
</evidence>
<evidence type="ECO:0000256" key="2">
    <source>
        <dbReference type="ARBA" id="ARBA00022448"/>
    </source>
</evidence>
<dbReference type="Gene3D" id="2.40.170.20">
    <property type="entry name" value="TonB-dependent receptor, beta-barrel domain"/>
    <property type="match status" value="1"/>
</dbReference>
<dbReference type="Gene3D" id="3.55.50.30">
    <property type="match status" value="1"/>
</dbReference>
<keyword evidence="5 11" id="KW-0812">Transmembrane</keyword>
<dbReference type="InterPro" id="IPR000531">
    <property type="entry name" value="Beta-barrel_TonB"/>
</dbReference>
<keyword evidence="7" id="KW-0406">Ion transport</keyword>
<evidence type="ECO:0000256" key="12">
    <source>
        <dbReference type="RuleBase" id="RU003357"/>
    </source>
</evidence>
<evidence type="ECO:0000256" key="5">
    <source>
        <dbReference type="ARBA" id="ARBA00022692"/>
    </source>
</evidence>
<comment type="caution">
    <text evidence="16">The sequence shown here is derived from an EMBL/GenBank/DDBJ whole genome shotgun (WGS) entry which is preliminary data.</text>
</comment>
<evidence type="ECO:0000256" key="8">
    <source>
        <dbReference type="ARBA" id="ARBA00023077"/>
    </source>
</evidence>
<dbReference type="InterPro" id="IPR036942">
    <property type="entry name" value="Beta-barrel_TonB_sf"/>
</dbReference>
<dbReference type="EMBL" id="JAQQKX010000013">
    <property type="protein sequence ID" value="MDC7684615.1"/>
    <property type="molecule type" value="Genomic_DNA"/>
</dbReference>
<evidence type="ECO:0000256" key="1">
    <source>
        <dbReference type="ARBA" id="ARBA00004571"/>
    </source>
</evidence>
<accession>A0ABT5HX13</accession>
<evidence type="ECO:0000256" key="7">
    <source>
        <dbReference type="ARBA" id="ARBA00023065"/>
    </source>
</evidence>
<keyword evidence="6" id="KW-0408">Iron</keyword>